<dbReference type="InterPro" id="IPR012796">
    <property type="entry name" value="Lysidine-tRNA-synth_C"/>
</dbReference>
<name>A0A0B7H213_9FLAO</name>
<protein>
    <submittedName>
        <fullName evidence="2">tRNA(Ile)-lysidine synthase</fullName>
        <ecNumber evidence="2">6.3.4.19</ecNumber>
    </submittedName>
</protein>
<feature type="domain" description="Lysidine-tRNA(Ile) synthetase C-terminal" evidence="1">
    <location>
        <begin position="74"/>
        <end position="146"/>
    </location>
</feature>
<sequence>MVSNLYRIHIDFLKIEIYGFLKHRVVNQSSSFLLKKTDKIVEKPLSLVFENVIAYTSNTAQTIFVDADLLEYPLKIRPWQSGDVFYPIGLNQKKKVSKFFKDEKLSIFEKEDQWLLVSGEKIVWIIGRRADNRFRVTSKTVNILKITLK</sequence>
<dbReference type="SUPFAM" id="SSF56037">
    <property type="entry name" value="PheT/TilS domain"/>
    <property type="match status" value="1"/>
</dbReference>
<gene>
    <name evidence="2" type="ORF">CCAN12_420010</name>
</gene>
<dbReference type="Pfam" id="PF11734">
    <property type="entry name" value="TilS_C"/>
    <property type="match status" value="1"/>
</dbReference>
<reference evidence="2 3" key="1">
    <citation type="submission" date="2015-01" db="EMBL/GenBank/DDBJ databases">
        <authorList>
            <person name="Xiang T."/>
            <person name="Song Y."/>
            <person name="Huang L."/>
            <person name="Wang B."/>
            <person name="Wu P."/>
        </authorList>
    </citation>
    <scope>NUCLEOTIDE SEQUENCE [LARGE SCALE GENOMIC DNA]</scope>
    <source>
        <strain evidence="2 3">Cc12</strain>
    </source>
</reference>
<organism evidence="2 3">
    <name type="scientific">Capnocytophaga canimorsus</name>
    <dbReference type="NCBI Taxonomy" id="28188"/>
    <lineage>
        <taxon>Bacteria</taxon>
        <taxon>Pseudomonadati</taxon>
        <taxon>Bacteroidota</taxon>
        <taxon>Flavobacteriia</taxon>
        <taxon>Flavobacteriales</taxon>
        <taxon>Flavobacteriaceae</taxon>
        <taxon>Capnocytophaga</taxon>
    </lineage>
</organism>
<evidence type="ECO:0000313" key="2">
    <source>
        <dbReference type="EMBL" id="CEN33425.1"/>
    </source>
</evidence>
<dbReference type="GO" id="GO:0005737">
    <property type="term" value="C:cytoplasm"/>
    <property type="evidence" value="ECO:0007669"/>
    <property type="project" value="InterPro"/>
</dbReference>
<dbReference type="NCBIfam" id="TIGR02433">
    <property type="entry name" value="lysidine_TilS_C"/>
    <property type="match status" value="1"/>
</dbReference>
<dbReference type="Proteomes" id="UP000044026">
    <property type="component" value="Unassembled WGS sequence"/>
</dbReference>
<dbReference type="GO" id="GO:0032267">
    <property type="term" value="F:tRNA(Ile)-lysidine synthase activity"/>
    <property type="evidence" value="ECO:0007669"/>
    <property type="project" value="UniProtKB-EC"/>
</dbReference>
<dbReference type="GO" id="GO:0005524">
    <property type="term" value="F:ATP binding"/>
    <property type="evidence" value="ECO:0007669"/>
    <property type="project" value="InterPro"/>
</dbReference>
<dbReference type="EC" id="6.3.4.19" evidence="2"/>
<dbReference type="GO" id="GO:0008033">
    <property type="term" value="P:tRNA processing"/>
    <property type="evidence" value="ECO:0007669"/>
    <property type="project" value="InterPro"/>
</dbReference>
<proteinExistence type="predicted"/>
<dbReference type="SMART" id="SM00977">
    <property type="entry name" value="TilS_C"/>
    <property type="match status" value="1"/>
</dbReference>
<dbReference type="AlphaFoldDB" id="A0A0B7H213"/>
<evidence type="ECO:0000313" key="3">
    <source>
        <dbReference type="Proteomes" id="UP000044026"/>
    </source>
</evidence>
<keyword evidence="2" id="KW-0436">Ligase</keyword>
<dbReference type="EMBL" id="CDOE01000037">
    <property type="protein sequence ID" value="CEN33425.1"/>
    <property type="molecule type" value="Genomic_DNA"/>
</dbReference>
<evidence type="ECO:0000259" key="1">
    <source>
        <dbReference type="SMART" id="SM00977"/>
    </source>
</evidence>
<accession>A0A0B7H213</accession>